<sequence>MSSDNSDKIDSTVTGSIKTANGAVNMFGAIQDILDEISKTGTDLDFKNGDTKTGTDLIN</sequence>
<dbReference type="RefSeq" id="WP_085620498.1">
    <property type="nucleotide sequence ID" value="NZ_JFKB01000015.1"/>
</dbReference>
<dbReference type="Proteomes" id="UP000193396">
    <property type="component" value="Unassembled WGS sequence"/>
</dbReference>
<evidence type="ECO:0000313" key="2">
    <source>
        <dbReference type="Proteomes" id="UP000193396"/>
    </source>
</evidence>
<proteinExistence type="predicted"/>
<protein>
    <submittedName>
        <fullName evidence="1">Uncharacterized protein</fullName>
    </submittedName>
</protein>
<organism evidence="1 2">
    <name type="scientific">Thalassospira alkalitolerans</name>
    <dbReference type="NCBI Taxonomy" id="1293890"/>
    <lineage>
        <taxon>Bacteria</taxon>
        <taxon>Pseudomonadati</taxon>
        <taxon>Pseudomonadota</taxon>
        <taxon>Alphaproteobacteria</taxon>
        <taxon>Rhodospirillales</taxon>
        <taxon>Thalassospiraceae</taxon>
        <taxon>Thalassospira</taxon>
    </lineage>
</organism>
<comment type="caution">
    <text evidence="1">The sequence shown here is derived from an EMBL/GenBank/DDBJ whole genome shotgun (WGS) entry which is preliminary data.</text>
</comment>
<keyword evidence="2" id="KW-1185">Reference proteome</keyword>
<reference evidence="1 2" key="1">
    <citation type="submission" date="2014-03" db="EMBL/GenBank/DDBJ databases">
        <title>The draft genome sequence of Thalassospira alkalitolerans JCM 18968.</title>
        <authorList>
            <person name="Lai Q."/>
            <person name="Shao Z."/>
        </authorList>
    </citation>
    <scope>NUCLEOTIDE SEQUENCE [LARGE SCALE GENOMIC DNA]</scope>
    <source>
        <strain evidence="1 2">JCM 18968</strain>
    </source>
</reference>
<accession>A0A1Y2L7M8</accession>
<name>A0A1Y2L7M8_9PROT</name>
<dbReference type="EMBL" id="JFKB01000015">
    <property type="protein sequence ID" value="OSQ45317.1"/>
    <property type="molecule type" value="Genomic_DNA"/>
</dbReference>
<dbReference type="AlphaFoldDB" id="A0A1Y2L7M8"/>
<evidence type="ECO:0000313" key="1">
    <source>
        <dbReference type="EMBL" id="OSQ45317.1"/>
    </source>
</evidence>
<dbReference type="STRING" id="1293890.TALK_17790"/>
<gene>
    <name evidence="1" type="ORF">TALK_17790</name>
</gene>